<dbReference type="EMBL" id="CP108021">
    <property type="protein sequence ID" value="WUM21604.1"/>
    <property type="molecule type" value="Genomic_DNA"/>
</dbReference>
<dbReference type="Proteomes" id="UP001432128">
    <property type="component" value="Chromosome"/>
</dbReference>
<sequence length="130" mass="12933">MIGPAAGEWESNVAMQLRSQKASTTDRVRVSQIDDTRTLGQLVGAAAAIAPGQPAICKPGLTITFGQLATSAFGAVGAMSGGDVIDDSALTVALMMNVPGLALSGPAGLAATLISLRVQASVALAGAERV</sequence>
<dbReference type="AlphaFoldDB" id="A0AAU4K6M1"/>
<dbReference type="RefSeq" id="WP_150116551.1">
    <property type="nucleotide sequence ID" value="NZ_CP108021.1"/>
</dbReference>
<organism evidence="1 2">
    <name type="scientific">Williamsia herbipolensis</name>
    <dbReference type="NCBI Taxonomy" id="1603258"/>
    <lineage>
        <taxon>Bacteria</taxon>
        <taxon>Bacillati</taxon>
        <taxon>Actinomycetota</taxon>
        <taxon>Actinomycetes</taxon>
        <taxon>Mycobacteriales</taxon>
        <taxon>Nocardiaceae</taxon>
        <taxon>Williamsia</taxon>
    </lineage>
</organism>
<reference evidence="1 2" key="1">
    <citation type="submission" date="2022-10" db="EMBL/GenBank/DDBJ databases">
        <title>The complete genomes of actinobacterial strains from the NBC collection.</title>
        <authorList>
            <person name="Joergensen T.S."/>
            <person name="Alvarez Arevalo M."/>
            <person name="Sterndorff E.B."/>
            <person name="Faurdal D."/>
            <person name="Vuksanovic O."/>
            <person name="Mourched A.-S."/>
            <person name="Charusanti P."/>
            <person name="Shaw S."/>
            <person name="Blin K."/>
            <person name="Weber T."/>
        </authorList>
    </citation>
    <scope>NUCLEOTIDE SEQUENCE [LARGE SCALE GENOMIC DNA]</scope>
    <source>
        <strain evidence="1 2">NBC_00319</strain>
    </source>
</reference>
<evidence type="ECO:0000313" key="1">
    <source>
        <dbReference type="EMBL" id="WUM21604.1"/>
    </source>
</evidence>
<dbReference type="KEGG" id="whr:OG579_07450"/>
<keyword evidence="2" id="KW-1185">Reference proteome</keyword>
<accession>A0AAU4K6M1</accession>
<protein>
    <submittedName>
        <fullName evidence="1">Uncharacterized protein</fullName>
    </submittedName>
</protein>
<proteinExistence type="predicted"/>
<name>A0AAU4K6M1_9NOCA</name>
<evidence type="ECO:0000313" key="2">
    <source>
        <dbReference type="Proteomes" id="UP001432128"/>
    </source>
</evidence>
<gene>
    <name evidence="1" type="ORF">OG579_07450</name>
</gene>